<sequence length="4489" mass="475000">MPSDTSLESFTNLVVYTKSSFVEQTTPVSLVLEDRGATVSNITFPDLDLDLGDLGGTVSWASAEDDTLVTHYLVYFATDCNFVAVVTGSFTFVLDGATLAEVEVAVQAALVQSLRIDKSSSLTVAAIVPVSQATSVLSLAAAISQDTSSFISVLAVQLAAALGVDVAQVAASLALQSFTPANVQTQDLGDLGTIAATTTAPSSTTTAITNASNASGMPAWDTTTVRPWDNSSDNTSSKIMEDSDNATSNSTSYSDLQRRRLASSGKVDGNTTSQGYCQLVLFATLPVNITSVEMPSDTPLSSFTHLVVFTLSSLVEQSTPASHPIFDATASASQVRFTDLDLDVAELGGLTSWIAPSTPATGRVVEYFVYLASSSTGEGRSQVGQAVTIGSEQTVVVPETSLANFTHLVVYTRSSLVEQTTPAALPLSDTQATVANISFEDLDLDRLEMGSDLTWSEPEDTSLVTQYFVYLIDKDVMSSESNSFNVSDDSYGGMNSSDDSGLSGRNYFGNTSAGVSTLTLPVDTSLVDGSKVVVEVYTHFLVYTASALVEQTTPGSLLIVDAFASVSDVGLVDKELDLGEIGGTVTWTTPELFVERVIAYRAYLAVDVYGTGRSQMGMDLTPTSVKTYVPADVQIKPYTVMLVYTASRLTEQTTPTVVALSDTISVVSSVEFDDLDLDETDLGGTIIWQAPNDTQQVTGYAAYFATFGQGDCNSTGQEASVAVISGSLSFGLDGATAMQVEAAVKAALAQSLGIENSSITFTLSQVQSRRLGLASSDHRSASHGRRLATTWTVMYTAVVSVEDAVSVLTLAAAISRDTSSFSMVLANKLVAAGVDSAVVAASLVVGSFSAATVQVVAASTLDDSSNVTDVQDSDASNSSGRRLDTLGSRVRRLAASSAAARLVYAVAEGEAVSVAYWCIGPSLGFVPVGFSESVTLQVPPGTSLLNYTHFLVFAASSLVEQTTPRAHLIVDSVSSVSAISFLDKDLDAGELGGSASWLAPASRQFVVAYAVYLAAQSSGSDRSQVGLDVLAGLNTLSVPPETTSQGRQYVVVHTKSSLTEQTTPAFFAISDTIASVANVTFPDYDLDETDLGGILAWTAPDDTSQVTHYEIYFSDSEPTLAVIRGSLSFMLDGATAMQVRLAVLAALAQSLGINPSAITVTVTQVQSRRLGLSSDHGRRLATTWIVTYEAVVSTTQSASVVSLVAAVSADTSSFSTVLETKLAAAGVDSAVVAASLVVHSFSQATVQVVAASSITSTTTLTTAWSYGDNETNMSSDSDFANFSATGAKRLLAESSDSVSVLSGSLFFELGAGATSARIEAAVKASMAILLQCLSVNSASITVIANLAANSASLGKTWQVSYQVVSSSTLASAIELAMLATRQDTTFFAAILRTQLIAAGVDRAVVATTLVILKFPAAATQLVSAAFVTLTTTTQLSEDLLDEKDVISDLDSAGTSQTTYLRRLSAVTYSQPQPAVFFGRVPVGTENITVPTNTALLNFTQFFVFTKSLLVEQTTPIAHAILDAVASVSSVEFTDYDLDAFELGGIVRWLEPALSLGSERVDYYVVYLAELASGAGRSQVGQALSPGTSEGFLPPDAPLGAFTRLVIYTMSSLTEQTTPVATPAIKDSVIAVANVSFPDFDLDFDDLGGVVSWDPPLNTSLVAYYAVYLGAICVQKNSSYEVGISEMVAVVSGSLSFMLDGATALQVRIAVLAALAQALGIDASSITVTITQVQSRRLGLSSDHGRRLATTWIVTYEAVVSTAQSASVVSLAAAVSKDTSSFSTDLETKLVAAGVDSAVVAASLVVQSFSEVTVRYVAASSITGSNSSNVSSDSNVSSFNSTDSDELDRRRLDSDTSSKLYGDTTNTSEGQTNLSDSVLVRWCKGPYLGNVTVGTHQLEVLPDLQLSPYTHLLVYVATYLAEQSTPVALLVDDMSASVSGMAFQGKDLDLYDLGGNLTFVAPDRMEHVEAYYVYLAESAVGESRSQIGGGLLPAVSVAEVPPDTPRLNFTDFTIFTKSSLVEQTTPVALNILDEAARASNMSFVDEDLDEFEVGGTLYWSPPADMSEVTQFLIYLAEDFSGAGRSLLSTVPADATDIFVPSDTALHNFTHLTVFARSSLAEQTTPQALAIVDSVASVSGVYFLDFDLDSGDLGGTTVSWVLPATNLERVQNYYVYLAAGADASGGRSMIGTSVPSGVNHRDVPENTELASFTHLVVYTRSVLVEQSTPVATIISDTISPVSNVSFPDFDLDATDLGGTLTWVEPSEVALVTYYLIYMAQVQPEDSANSSVNQSDNETSDGLPDIPVFLRRTLFQTVAVGTSNITVPVNTALSNYTHFLVYSTSSFAEQTTPTSMEIADMVASVSSISFTDKDLDEAELGGDIAWLPPGDPSRVDVYRVYFELGVNVGVPRQHLEVDVPVGGNQLSISAETALSVYSHLAVYTVSTLVEQTTPVKLLVEDKTSRAFGLSFLDLDLDLSDLGGDLFWQEPVDTSQVIQYVVYFAEAIEANDSCPEGFIVTLGNISSDDLNQIAVVTGSLSFVLEGATAAQVEAAVRASLEQTLGISGSSITVTVTSAQTRRLTASKREVPSEEGPRRLGTTWTVEYQAVVSVEQAAAVVAAAQETSENPAAFTATLAAELESAGVDSAQVSASLVLQSFSPVTVEVMSAASLSSDSMNVSNDSDANATEEYFQSRRLSAVQIGPSRFCRGSEFGWVPVGTTTIVIPVETAIVNFTHLLVFSKSSLVEQTTPAVLVLDDANVSISAIAFVDRDLDAGQLGGAMSFEPPTVSDLVVDYLIFLATSPPGEGRLQVGGNLSVGTNEAALPAETSLSNFTHLVVYTRSSLVEQTTPIAFALSDVIATVTNISFPDFDLDQDDLGGLLSWQPPDNQAQVTHYVVYFAKSGAMETNSSLDIEDSDGLVRAQFGAVTVGTENITVPVDTPRVGFASNLPESTLLAIYTLSSLVEQTTPAIHILFDAAASVSGILFADKDLDPSELGGYASWRLSVEEHTVTSDRVSFYNMYLAEDTAGGNRSQIGAQIPLGTTISMVPANTPLASFLHLVVYTESVLVEQTTPVSLALIDNEAHARNITFPDLDLDQTDLGGTLDWLAPVDESHVIHYMVYFALAYDGLTPCAADESGLLYSIWNTTSSFGTGSDGNPSAFCRTLFRKLNVSSTSLDVLVDTALGNYTHFLIYTSSSFVEQTTPSFLTLFDAYASVSQIDFVDRDLDLQQLGGLVTWVSPEYAPSAGRVEAYQVYLAESSTGLGRSQIGQEVLEGTNDIALASETSLASFSHVLVYTKSSLVEQTTPVALKLVDQGATVSNITFPDLDLDFFDLGGMLEWLAPVDDTLVTHYVVYLVQALEADSVSACTGNGTVIVLALFRGSFTFALDGATADQVQVAATKAVAQALGVSAASLTVIVTQGPARRLSSPAKATSSAEARHLGATWSVSWQALVSPSEAAAIVTAAAVISQDPSSFSSPLTKQLRLAGVDSSFVDTLAVRTFSPVTVKFVDADAYAMTDMSVNMSVNATADEYSDSDNGTSARRVASLGTGSDGNPAAFCQALFGTSTVNSTNLEVPVDTARGISTRFLIYTKSSLVEQTTAATHLIFDAFASVSQVSFLDLDLDPSEIGGTVFWVAPAFAQRVQSYVLSLSDTAAGSGRSQVGIEIPAGINEAVVPVETEPYNHSYIVVYTTSSLVEQTTPTALALVDTVSVIGNASFLDFDLDETDLGGILSWDHPDDASWVTQYLVYFATEPSAANDTLSCAENASMYVPPTGEEDSDATPGEKISLGDSVDLSTNSRLGTVWCDRTFVGNVSYQLDTLEVPSDTPLKQFTHFLVYASSSLVEQTTPRSHLIFDVAASVSSVAYQGKDLDLSRVGNRLAGTNIFNLPPETARENFTHITVFTKSALVEQTTPAALAFQDEASRVSNITFIDYDLDEGEIGGNVTWLAPPDDSEVTEYLVYYSQDRFGANREFLGNVSRDDLIFLVPADTPLKNFTHLVVYARSSLAEQTTPDALVIIETIASVSNIFFVDKDLDLLELGGTIGWAAPGSPEYVQVYSIYLASGLQGQGRSLIGGDVTVGMNYIELPSESPIANFTNVLVYTKSHFVEQTTPVSLALVDNTASVFGMLFPDHDLDLGDVGGTLQWSAPTDTTHVTHYMLYFASADFTRLLTSNVSVDQLSYDVPPETLLAAPTGVPLSTTQLLVYTLSSLVEQTTPTALAILDEVASVSAISFVDRDLDPTDLGGLVSWTVPSIPRRVETYHLYLATSEAGSARSQVASGVPVGTPELAVPVDTPLREFTDLVVYTRSALVEQTTPVALNISDVSSVVSNVSLTDYDLDKTDLGGTLTWTAPSDTTGVTHYIVYMATAAELATGSSCPENSTGDALTTEYGSKYVTATAVQENISNITDSDVGQVVICALTYFGNTSVGTTELEVPVETALANYSHFLVFTKSVLTEQTTPFAHLIFDAVASISTPGFVDKDRIEQIR</sequence>
<reference evidence="2" key="1">
    <citation type="submission" date="2021-02" db="EMBL/GenBank/DDBJ databases">
        <authorList>
            <person name="Dougan E. K."/>
            <person name="Rhodes N."/>
            <person name="Thang M."/>
            <person name="Chan C."/>
        </authorList>
    </citation>
    <scope>NUCLEOTIDE SEQUENCE</scope>
</reference>
<dbReference type="OrthoDB" id="429786at2759"/>
<protein>
    <submittedName>
        <fullName evidence="2">Uncharacterized protein</fullName>
    </submittedName>
</protein>
<keyword evidence="3" id="KW-1185">Reference proteome</keyword>
<gene>
    <name evidence="2" type="ORF">PGLA1383_LOCUS28852</name>
</gene>
<dbReference type="Proteomes" id="UP000654075">
    <property type="component" value="Unassembled WGS sequence"/>
</dbReference>
<feature type="compositionally biased region" description="Low complexity" evidence="1">
    <location>
        <begin position="1823"/>
        <end position="1841"/>
    </location>
</feature>
<proteinExistence type="predicted"/>
<accession>A0A813FBT9</accession>
<feature type="compositionally biased region" description="Polar residues" evidence="1">
    <location>
        <begin position="245"/>
        <end position="255"/>
    </location>
</feature>
<organism evidence="2 3">
    <name type="scientific">Polarella glacialis</name>
    <name type="common">Dinoflagellate</name>
    <dbReference type="NCBI Taxonomy" id="89957"/>
    <lineage>
        <taxon>Eukaryota</taxon>
        <taxon>Sar</taxon>
        <taxon>Alveolata</taxon>
        <taxon>Dinophyceae</taxon>
        <taxon>Suessiales</taxon>
        <taxon>Suessiaceae</taxon>
        <taxon>Polarella</taxon>
    </lineage>
</organism>
<dbReference type="EMBL" id="CAJNNV010024890">
    <property type="protein sequence ID" value="CAE8611043.1"/>
    <property type="molecule type" value="Genomic_DNA"/>
</dbReference>
<evidence type="ECO:0000256" key="1">
    <source>
        <dbReference type="SAM" id="MobiDB-lite"/>
    </source>
</evidence>
<evidence type="ECO:0000313" key="2">
    <source>
        <dbReference type="EMBL" id="CAE8611043.1"/>
    </source>
</evidence>
<evidence type="ECO:0000313" key="3">
    <source>
        <dbReference type="Proteomes" id="UP000654075"/>
    </source>
</evidence>
<feature type="region of interest" description="Disordered" evidence="1">
    <location>
        <begin position="1823"/>
        <end position="1870"/>
    </location>
</feature>
<feature type="compositionally biased region" description="Polar residues" evidence="1">
    <location>
        <begin position="221"/>
        <end position="238"/>
    </location>
</feature>
<comment type="caution">
    <text evidence="2">The sequence shown here is derived from an EMBL/GenBank/DDBJ whole genome shotgun (WGS) entry which is preliminary data.</text>
</comment>
<name>A0A813FBT9_POLGL</name>
<feature type="compositionally biased region" description="Basic and acidic residues" evidence="1">
    <location>
        <begin position="1846"/>
        <end position="1855"/>
    </location>
</feature>
<feature type="region of interest" description="Disordered" evidence="1">
    <location>
        <begin position="205"/>
        <end position="268"/>
    </location>
</feature>
<feature type="compositionally biased region" description="Low complexity" evidence="1">
    <location>
        <begin position="205"/>
        <end position="215"/>
    </location>
</feature>